<dbReference type="PANTHER" id="PTHR11733:SF241">
    <property type="entry name" value="GH26575P-RELATED"/>
    <property type="match status" value="1"/>
</dbReference>
<dbReference type="SUPFAM" id="SSF55486">
    <property type="entry name" value="Metalloproteases ('zincins'), catalytic domain"/>
    <property type="match status" value="1"/>
</dbReference>
<comment type="similarity">
    <text evidence="1">Belongs to the peptidase M13 family.</text>
</comment>
<feature type="domain" description="Peptidase M13 N-terminal" evidence="4">
    <location>
        <begin position="215"/>
        <end position="385"/>
    </location>
</feature>
<keyword evidence="3" id="KW-0812">Transmembrane</keyword>
<dbReference type="Proteomes" id="UP000821853">
    <property type="component" value="Chromosome 9"/>
</dbReference>
<dbReference type="GO" id="GO:0016485">
    <property type="term" value="P:protein processing"/>
    <property type="evidence" value="ECO:0007669"/>
    <property type="project" value="TreeGrafter"/>
</dbReference>
<feature type="transmembrane region" description="Helical" evidence="3">
    <location>
        <begin position="142"/>
        <end position="166"/>
    </location>
</feature>
<dbReference type="EMBL" id="JABSTR010000011">
    <property type="protein sequence ID" value="KAH9382208.1"/>
    <property type="molecule type" value="Genomic_DNA"/>
</dbReference>
<dbReference type="GO" id="GO:0004222">
    <property type="term" value="F:metalloendopeptidase activity"/>
    <property type="evidence" value="ECO:0007669"/>
    <property type="project" value="InterPro"/>
</dbReference>
<feature type="compositionally biased region" description="Low complexity" evidence="2">
    <location>
        <begin position="24"/>
        <end position="34"/>
    </location>
</feature>
<evidence type="ECO:0000313" key="5">
    <source>
        <dbReference type="EMBL" id="KAH9382208.1"/>
    </source>
</evidence>
<feature type="compositionally biased region" description="Polar residues" evidence="2">
    <location>
        <begin position="42"/>
        <end position="64"/>
    </location>
</feature>
<evidence type="ECO:0000256" key="2">
    <source>
        <dbReference type="SAM" id="MobiDB-lite"/>
    </source>
</evidence>
<dbReference type="VEuPathDB" id="VectorBase:HLOH_042238"/>
<dbReference type="AlphaFoldDB" id="A0A9J6H529"/>
<organism evidence="5 6">
    <name type="scientific">Haemaphysalis longicornis</name>
    <name type="common">Bush tick</name>
    <dbReference type="NCBI Taxonomy" id="44386"/>
    <lineage>
        <taxon>Eukaryota</taxon>
        <taxon>Metazoa</taxon>
        <taxon>Ecdysozoa</taxon>
        <taxon>Arthropoda</taxon>
        <taxon>Chelicerata</taxon>
        <taxon>Arachnida</taxon>
        <taxon>Acari</taxon>
        <taxon>Parasitiformes</taxon>
        <taxon>Ixodida</taxon>
        <taxon>Ixodoidea</taxon>
        <taxon>Ixodidae</taxon>
        <taxon>Haemaphysalinae</taxon>
        <taxon>Haemaphysalis</taxon>
    </lineage>
</organism>
<dbReference type="PANTHER" id="PTHR11733">
    <property type="entry name" value="ZINC METALLOPROTEASE FAMILY M13 NEPRILYSIN-RELATED"/>
    <property type="match status" value="1"/>
</dbReference>
<reference evidence="5 6" key="1">
    <citation type="journal article" date="2020" name="Cell">
        <title>Large-Scale Comparative Analyses of Tick Genomes Elucidate Their Genetic Diversity and Vector Capacities.</title>
        <authorList>
            <consortium name="Tick Genome and Microbiome Consortium (TIGMIC)"/>
            <person name="Jia N."/>
            <person name="Wang J."/>
            <person name="Shi W."/>
            <person name="Du L."/>
            <person name="Sun Y."/>
            <person name="Zhan W."/>
            <person name="Jiang J.F."/>
            <person name="Wang Q."/>
            <person name="Zhang B."/>
            <person name="Ji P."/>
            <person name="Bell-Sakyi L."/>
            <person name="Cui X.M."/>
            <person name="Yuan T.T."/>
            <person name="Jiang B.G."/>
            <person name="Yang W.F."/>
            <person name="Lam T.T."/>
            <person name="Chang Q.C."/>
            <person name="Ding S.J."/>
            <person name="Wang X.J."/>
            <person name="Zhu J.G."/>
            <person name="Ruan X.D."/>
            <person name="Zhao L."/>
            <person name="Wei J.T."/>
            <person name="Ye R.Z."/>
            <person name="Que T.C."/>
            <person name="Du C.H."/>
            <person name="Zhou Y.H."/>
            <person name="Cheng J.X."/>
            <person name="Dai P.F."/>
            <person name="Guo W.B."/>
            <person name="Han X.H."/>
            <person name="Huang E.J."/>
            <person name="Li L.F."/>
            <person name="Wei W."/>
            <person name="Gao Y.C."/>
            <person name="Liu J.Z."/>
            <person name="Shao H.Z."/>
            <person name="Wang X."/>
            <person name="Wang C.C."/>
            <person name="Yang T.C."/>
            <person name="Huo Q.B."/>
            <person name="Li W."/>
            <person name="Chen H.Y."/>
            <person name="Chen S.E."/>
            <person name="Zhou L.G."/>
            <person name="Ni X.B."/>
            <person name="Tian J.H."/>
            <person name="Sheng Y."/>
            <person name="Liu T."/>
            <person name="Pan Y.S."/>
            <person name="Xia L.Y."/>
            <person name="Li J."/>
            <person name="Zhao F."/>
            <person name="Cao W.C."/>
        </authorList>
    </citation>
    <scope>NUCLEOTIDE SEQUENCE [LARGE SCALE GENOMIC DNA]</scope>
    <source>
        <strain evidence="5">HaeL-2018</strain>
    </source>
</reference>
<proteinExistence type="inferred from homology"/>
<dbReference type="GO" id="GO:0005886">
    <property type="term" value="C:plasma membrane"/>
    <property type="evidence" value="ECO:0007669"/>
    <property type="project" value="TreeGrafter"/>
</dbReference>
<feature type="region of interest" description="Disordered" evidence="2">
    <location>
        <begin position="1"/>
        <end position="123"/>
    </location>
</feature>
<accession>A0A9J6H529</accession>
<dbReference type="Gene3D" id="1.10.1380.10">
    <property type="entry name" value="Neutral endopeptidase , domain2"/>
    <property type="match status" value="1"/>
</dbReference>
<keyword evidence="3" id="KW-1133">Transmembrane helix</keyword>
<dbReference type="PROSITE" id="PS51885">
    <property type="entry name" value="NEPRILYSIN"/>
    <property type="match status" value="1"/>
</dbReference>
<dbReference type="InterPro" id="IPR024079">
    <property type="entry name" value="MetalloPept_cat_dom_sf"/>
</dbReference>
<evidence type="ECO:0000313" key="6">
    <source>
        <dbReference type="Proteomes" id="UP000821853"/>
    </source>
</evidence>
<protein>
    <recommendedName>
        <fullName evidence="4">Peptidase M13 N-terminal domain-containing protein</fullName>
    </recommendedName>
</protein>
<dbReference type="Pfam" id="PF05649">
    <property type="entry name" value="Peptidase_M13_N"/>
    <property type="match status" value="1"/>
</dbReference>
<dbReference type="Gene3D" id="3.40.390.10">
    <property type="entry name" value="Collagenase (Catalytic Domain)"/>
    <property type="match status" value="1"/>
</dbReference>
<sequence>MYRPLNWSTTRTGSETGELLFPREGTWTTAATGSAEEEASSQPFTSSVTPNVGTKSPFSASPSPDISDEDRATPQSSQSRRSGGKKSRRSESKRSRGKSKRRSEKSQSAVRPSRMSAEERTTRTHAVPIAEGYATAAVPPQFWCFLCTTCAIFVLLIVCLIALYYVCGLGDRHSTTARPTTKSSPGPGQVYYCSSDYCRREAQHISSLLQKHSDPCENFYQHVCGVWATVHHAQTPLRASLISQDTLLQDVLTRQLLENVRGTQYKDVQVAADLYNRCTDPVPMAVDYQEALKAIFAQWDLEPWPFTAPVNSGSVGVFKLGAELVRDLALATIIAADVGIHPENLDATSLELDKPRFLLCQADAHSNMVTRLFSDAVQEAASNLGASPTPPGFTEKLMEVSAAFGALGCPTDSAGGFHDHFAVVTYDQLGEGLSLFLKVLLANLRTQKCRAPRRLSCAQPHT</sequence>
<dbReference type="InterPro" id="IPR042089">
    <property type="entry name" value="Peptidase_M13_dom_2"/>
</dbReference>
<dbReference type="InterPro" id="IPR000718">
    <property type="entry name" value="Peptidase_M13"/>
</dbReference>
<evidence type="ECO:0000256" key="3">
    <source>
        <dbReference type="SAM" id="Phobius"/>
    </source>
</evidence>
<name>A0A9J6H529_HAELO</name>
<comment type="caution">
    <text evidence="5">The sequence shown here is derived from an EMBL/GenBank/DDBJ whole genome shotgun (WGS) entry which is preliminary data.</text>
</comment>
<keyword evidence="6" id="KW-1185">Reference proteome</keyword>
<gene>
    <name evidence="5" type="ORF">HPB48_010427</name>
</gene>
<feature type="compositionally biased region" description="Polar residues" evidence="2">
    <location>
        <begin position="1"/>
        <end position="15"/>
    </location>
</feature>
<dbReference type="InterPro" id="IPR008753">
    <property type="entry name" value="Peptidase_M13_N"/>
</dbReference>
<evidence type="ECO:0000259" key="4">
    <source>
        <dbReference type="Pfam" id="PF05649"/>
    </source>
</evidence>
<keyword evidence="3" id="KW-0472">Membrane</keyword>
<evidence type="ECO:0000256" key="1">
    <source>
        <dbReference type="ARBA" id="ARBA00007357"/>
    </source>
</evidence>